<evidence type="ECO:0000256" key="6">
    <source>
        <dbReference type="ARBA" id="ARBA00022801"/>
    </source>
</evidence>
<accession>A0AAE3IZJ0</accession>
<evidence type="ECO:0000256" key="5">
    <source>
        <dbReference type="ARBA" id="ARBA00022723"/>
    </source>
</evidence>
<name>A0AAE3IZJ0_9RHOB</name>
<dbReference type="InterPro" id="IPR036568">
    <property type="entry name" value="GGCT-like_sf"/>
</dbReference>
<evidence type="ECO:0000259" key="15">
    <source>
        <dbReference type="PROSITE" id="PS51462"/>
    </source>
</evidence>
<dbReference type="CDD" id="cd06661">
    <property type="entry name" value="GGCT_like"/>
    <property type="match status" value="1"/>
</dbReference>
<evidence type="ECO:0000313" key="17">
    <source>
        <dbReference type="Proteomes" id="UP001208041"/>
    </source>
</evidence>
<dbReference type="SUPFAM" id="SSF55811">
    <property type="entry name" value="Nudix"/>
    <property type="match status" value="1"/>
</dbReference>
<evidence type="ECO:0000313" key="16">
    <source>
        <dbReference type="EMBL" id="MCV6824569.1"/>
    </source>
</evidence>
<dbReference type="CDD" id="cd24155">
    <property type="entry name" value="NUDIX_ADPRase"/>
    <property type="match status" value="1"/>
</dbReference>
<dbReference type="PROSITE" id="PS51462">
    <property type="entry name" value="NUDIX"/>
    <property type="match status" value="1"/>
</dbReference>
<reference evidence="16" key="1">
    <citation type="submission" date="2022-10" db="EMBL/GenBank/DDBJ databases">
        <authorList>
            <person name="Yue Y."/>
        </authorList>
    </citation>
    <scope>NUCLEOTIDE SEQUENCE</scope>
    <source>
        <strain evidence="16">Z654</strain>
    </source>
</reference>
<dbReference type="NCBIfam" id="TIGR00052">
    <property type="entry name" value="nudix-type nucleoside diphosphatase, YffH/AdpP family"/>
    <property type="match status" value="1"/>
</dbReference>
<dbReference type="GO" id="GO:0047631">
    <property type="term" value="F:ADP-ribose diphosphatase activity"/>
    <property type="evidence" value="ECO:0007669"/>
    <property type="project" value="UniProtKB-EC"/>
</dbReference>
<dbReference type="GO" id="GO:0005829">
    <property type="term" value="C:cytosol"/>
    <property type="evidence" value="ECO:0007669"/>
    <property type="project" value="TreeGrafter"/>
</dbReference>
<dbReference type="EC" id="3.6.1.13" evidence="3"/>
<keyword evidence="5 13" id="KW-0479">Metal-binding</keyword>
<dbReference type="GO" id="GO:0046872">
    <property type="term" value="F:metal ion binding"/>
    <property type="evidence" value="ECO:0007669"/>
    <property type="project" value="UniProtKB-KW"/>
</dbReference>
<feature type="short sequence motif" description="Nudix box" evidence="14">
    <location>
        <begin position="258"/>
        <end position="280"/>
    </location>
</feature>
<dbReference type="GO" id="GO:0006753">
    <property type="term" value="P:nucleoside phosphate metabolic process"/>
    <property type="evidence" value="ECO:0007669"/>
    <property type="project" value="TreeGrafter"/>
</dbReference>
<dbReference type="PANTHER" id="PTHR11839">
    <property type="entry name" value="UDP/ADP-SUGAR PYROPHOSPHATASE"/>
    <property type="match status" value="1"/>
</dbReference>
<comment type="catalytic activity">
    <reaction evidence="12">
        <text>ADP-D-ribose + H2O = D-ribose 5-phosphate + AMP + 2 H(+)</text>
        <dbReference type="Rhea" id="RHEA:10412"/>
        <dbReference type="ChEBI" id="CHEBI:15377"/>
        <dbReference type="ChEBI" id="CHEBI:15378"/>
        <dbReference type="ChEBI" id="CHEBI:57967"/>
        <dbReference type="ChEBI" id="CHEBI:78346"/>
        <dbReference type="ChEBI" id="CHEBI:456215"/>
        <dbReference type="EC" id="3.6.1.13"/>
    </reaction>
</comment>
<gene>
    <name evidence="16" type="ORF">OH136_08355</name>
</gene>
<dbReference type="InterPro" id="IPR004385">
    <property type="entry name" value="NDP_pyrophosphatase"/>
</dbReference>
<keyword evidence="17" id="KW-1185">Reference proteome</keyword>
<feature type="binding site" evidence="13">
    <location>
        <position position="273"/>
    </location>
    <ligand>
        <name>Mg(2+)</name>
        <dbReference type="ChEBI" id="CHEBI:18420"/>
        <label>1</label>
    </ligand>
</feature>
<evidence type="ECO:0000256" key="13">
    <source>
        <dbReference type="PIRSR" id="PIRSR604385-2"/>
    </source>
</evidence>
<dbReference type="AlphaFoldDB" id="A0AAE3IZJ0"/>
<evidence type="ECO:0000256" key="4">
    <source>
        <dbReference type="ARBA" id="ARBA00013297"/>
    </source>
</evidence>
<feature type="binding site" evidence="13">
    <location>
        <position position="326"/>
    </location>
    <ligand>
        <name>Mg(2+)</name>
        <dbReference type="ChEBI" id="CHEBI:18420"/>
        <label>1</label>
    </ligand>
</feature>
<dbReference type="GO" id="GO:0019693">
    <property type="term" value="P:ribose phosphate metabolic process"/>
    <property type="evidence" value="ECO:0007669"/>
    <property type="project" value="TreeGrafter"/>
</dbReference>
<feature type="domain" description="Nudix hydrolase" evidence="15">
    <location>
        <begin position="215"/>
        <end position="355"/>
    </location>
</feature>
<evidence type="ECO:0000256" key="8">
    <source>
        <dbReference type="ARBA" id="ARBA00025164"/>
    </source>
</evidence>
<dbReference type="Proteomes" id="UP001208041">
    <property type="component" value="Unassembled WGS sequence"/>
</dbReference>
<dbReference type="InterPro" id="IPR009288">
    <property type="entry name" value="AIG2-like_dom"/>
</dbReference>
<sequence>MSDAIFLFGTLRYLPLLNLVAGRDLTTSLGAATLEDHAINTVAGADYPCLVHAKGERAEGLCLRSADTGVRDRLAFYEACFGYALESVTLANGEIADVFRPLKEPESDAVWDLEAWSTRWGAIALEAASEVMSRFGKEAPEEVGARFGPIRIRAASKLRAMAEVEREGAGAARPVAAVKKQSRGYDRFFAVDDLVLSHTSFDGQRELEVERAVFLMADAVTVLPYDPQRDKVLLIEQFRAGIFARGDRYSLSLEPIAGRMDPGETPEDTAHREAQEEAGVSFARLEFISRYYPSPGGTSEYLTSYVGIADLPDSIAGISGVAEEGEDIKSHVLSFEALMSLVSGGRNANGPLVLSALWLAQNRSRLRMLANAGA</sequence>
<dbReference type="EMBL" id="JAOYFC010000002">
    <property type="protein sequence ID" value="MCV6824569.1"/>
    <property type="molecule type" value="Genomic_DNA"/>
</dbReference>
<evidence type="ECO:0000256" key="1">
    <source>
        <dbReference type="ARBA" id="ARBA00001946"/>
    </source>
</evidence>
<dbReference type="InterPro" id="IPR000086">
    <property type="entry name" value="NUDIX_hydrolase_dom"/>
</dbReference>
<organism evidence="16 17">
    <name type="scientific">Halocynthiibacter halioticoli</name>
    <dbReference type="NCBI Taxonomy" id="2986804"/>
    <lineage>
        <taxon>Bacteria</taxon>
        <taxon>Pseudomonadati</taxon>
        <taxon>Pseudomonadota</taxon>
        <taxon>Alphaproteobacteria</taxon>
        <taxon>Rhodobacterales</taxon>
        <taxon>Paracoccaceae</taxon>
        <taxon>Halocynthiibacter</taxon>
    </lineage>
</organism>
<dbReference type="PROSITE" id="PS00893">
    <property type="entry name" value="NUDIX_BOX"/>
    <property type="match status" value="1"/>
</dbReference>
<evidence type="ECO:0000256" key="7">
    <source>
        <dbReference type="ARBA" id="ARBA00022842"/>
    </source>
</evidence>
<comment type="caution">
    <text evidence="16">The sequence shown here is derived from an EMBL/GenBank/DDBJ whole genome shotgun (WGS) entry which is preliminary data.</text>
</comment>
<evidence type="ECO:0000256" key="10">
    <source>
        <dbReference type="ARBA" id="ARBA00030308"/>
    </source>
</evidence>
<dbReference type="Pfam" id="PF06094">
    <property type="entry name" value="GGACT"/>
    <property type="match status" value="1"/>
</dbReference>
<dbReference type="RefSeq" id="WP_263953430.1">
    <property type="nucleotide sequence ID" value="NZ_JAOYFC010000002.1"/>
</dbReference>
<evidence type="ECO:0000256" key="12">
    <source>
        <dbReference type="ARBA" id="ARBA00049546"/>
    </source>
</evidence>
<proteinExistence type="inferred from homology"/>
<evidence type="ECO:0000256" key="3">
    <source>
        <dbReference type="ARBA" id="ARBA00012453"/>
    </source>
</evidence>
<comment type="function">
    <text evidence="8">Acts on ADP-mannose and ADP-glucose as well as ADP-ribose. Prevents glycogen biosynthesis. The reaction catalyzed by this enzyme is a limiting step of the gluconeogenic process.</text>
</comment>
<dbReference type="Pfam" id="PF00293">
    <property type="entry name" value="NUDIX"/>
    <property type="match status" value="1"/>
</dbReference>
<dbReference type="SUPFAM" id="SSF110857">
    <property type="entry name" value="Gamma-glutamyl cyclotransferase-like"/>
    <property type="match status" value="1"/>
</dbReference>
<evidence type="ECO:0000256" key="9">
    <source>
        <dbReference type="ARBA" id="ARBA00030162"/>
    </source>
</evidence>
<dbReference type="Gene3D" id="3.10.490.10">
    <property type="entry name" value="Gamma-glutamyl cyclotransferase-like"/>
    <property type="match status" value="1"/>
</dbReference>
<keyword evidence="7 13" id="KW-0460">Magnesium</keyword>
<dbReference type="Gene3D" id="3.90.79.10">
    <property type="entry name" value="Nucleoside Triphosphate Pyrophosphohydrolase"/>
    <property type="match status" value="1"/>
</dbReference>
<dbReference type="PANTHER" id="PTHR11839:SF5">
    <property type="entry name" value="ADP-RIBOSE PYROPHOSPHATASE"/>
    <property type="match status" value="1"/>
</dbReference>
<evidence type="ECO:0000256" key="14">
    <source>
        <dbReference type="PIRSR" id="PIRSR604385-3"/>
    </source>
</evidence>
<comment type="cofactor">
    <cofactor evidence="1 13">
        <name>Mg(2+)</name>
        <dbReference type="ChEBI" id="CHEBI:18420"/>
    </cofactor>
</comment>
<dbReference type="InterPro" id="IPR015797">
    <property type="entry name" value="NUDIX_hydrolase-like_dom_sf"/>
</dbReference>
<evidence type="ECO:0000256" key="11">
    <source>
        <dbReference type="ARBA" id="ARBA00033056"/>
    </source>
</evidence>
<feature type="binding site" evidence="13">
    <location>
        <position position="277"/>
    </location>
    <ligand>
        <name>Mg(2+)</name>
        <dbReference type="ChEBI" id="CHEBI:18420"/>
        <label>1</label>
    </ligand>
</feature>
<dbReference type="InterPro" id="IPR013024">
    <property type="entry name" value="GGCT-like"/>
</dbReference>
<comment type="similarity">
    <text evidence="2">Belongs to the Nudix hydrolase family. NudF subfamily.</text>
</comment>
<keyword evidence="6" id="KW-0378">Hydrolase</keyword>
<evidence type="ECO:0000256" key="2">
    <source>
        <dbReference type="ARBA" id="ARBA00007482"/>
    </source>
</evidence>
<dbReference type="GO" id="GO:0019144">
    <property type="term" value="F:ADP-sugar diphosphatase activity"/>
    <property type="evidence" value="ECO:0007669"/>
    <property type="project" value="TreeGrafter"/>
</dbReference>
<dbReference type="InterPro" id="IPR020084">
    <property type="entry name" value="NUDIX_hydrolase_CS"/>
</dbReference>
<feature type="binding site" evidence="13">
    <location>
        <position position="257"/>
    </location>
    <ligand>
        <name>Mg(2+)</name>
        <dbReference type="ChEBI" id="CHEBI:18420"/>
        <label>1</label>
    </ligand>
</feature>
<protein>
    <recommendedName>
        <fullName evidence="4">ADP-ribose pyrophosphatase</fullName>
        <ecNumber evidence="3">3.6.1.13</ecNumber>
    </recommendedName>
    <alternativeName>
        <fullName evidence="9">ADP-ribose diphosphatase</fullName>
    </alternativeName>
    <alternativeName>
        <fullName evidence="11">ADP-ribose phosphohydrolase</fullName>
    </alternativeName>
    <alternativeName>
        <fullName evidence="10">Adenosine diphosphoribose pyrophosphatase</fullName>
    </alternativeName>
</protein>